<accession>A0A2H3H8W7</accession>
<gene>
    <name evidence="10" type="ORF">AU210_009416</name>
</gene>
<proteinExistence type="inferred from homology"/>
<keyword evidence="4 9" id="KW-0812">Transmembrane</keyword>
<evidence type="ECO:0000256" key="9">
    <source>
        <dbReference type="RuleBase" id="RU363100"/>
    </source>
</evidence>
<protein>
    <recommendedName>
        <fullName evidence="9">Mitochondrial pyruvate carrier</fullName>
    </recommendedName>
</protein>
<keyword evidence="3 9" id="KW-0813">Transport</keyword>
<keyword evidence="8 9" id="KW-0472">Membrane</keyword>
<evidence type="ECO:0000256" key="6">
    <source>
        <dbReference type="ARBA" id="ARBA00022989"/>
    </source>
</evidence>
<dbReference type="InterPro" id="IPR005336">
    <property type="entry name" value="MPC"/>
</dbReference>
<feature type="transmembrane region" description="Helical" evidence="9">
    <location>
        <begin position="193"/>
        <end position="214"/>
    </location>
</feature>
<evidence type="ECO:0000256" key="4">
    <source>
        <dbReference type="ARBA" id="ARBA00022692"/>
    </source>
</evidence>
<evidence type="ECO:0000256" key="3">
    <source>
        <dbReference type="ARBA" id="ARBA00022448"/>
    </source>
</evidence>
<dbReference type="STRING" id="327505.A0A2H3H8W7"/>
<dbReference type="GO" id="GO:0005743">
    <property type="term" value="C:mitochondrial inner membrane"/>
    <property type="evidence" value="ECO:0007669"/>
    <property type="project" value="UniProtKB-SubCell"/>
</dbReference>
<keyword evidence="5 9" id="KW-0999">Mitochondrion inner membrane</keyword>
<dbReference type="PANTHER" id="PTHR14154">
    <property type="entry name" value="UPF0041 BRAIN PROTEIN 44-RELATED"/>
    <property type="match status" value="1"/>
</dbReference>
<dbReference type="AlphaFoldDB" id="A0A2H3H8W7"/>
<evidence type="ECO:0000256" key="7">
    <source>
        <dbReference type="ARBA" id="ARBA00023128"/>
    </source>
</evidence>
<comment type="caution">
    <text evidence="10">The sequence shown here is derived from an EMBL/GenBank/DDBJ whole genome shotgun (WGS) entry which is preliminary data.</text>
</comment>
<evidence type="ECO:0000256" key="8">
    <source>
        <dbReference type="ARBA" id="ARBA00023136"/>
    </source>
</evidence>
<keyword evidence="7 9" id="KW-0496">Mitochondrion</keyword>
<comment type="similarity">
    <text evidence="2 9">Belongs to the mitochondrial pyruvate carrier (MPC) (TC 2.A.105) family.</text>
</comment>
<dbReference type="Pfam" id="PF03650">
    <property type="entry name" value="MPC"/>
    <property type="match status" value="1"/>
</dbReference>
<evidence type="ECO:0000313" key="11">
    <source>
        <dbReference type="Proteomes" id="UP000219602"/>
    </source>
</evidence>
<evidence type="ECO:0000256" key="1">
    <source>
        <dbReference type="ARBA" id="ARBA00004448"/>
    </source>
</evidence>
<keyword evidence="6 9" id="KW-1133">Transmembrane helix</keyword>
<reference evidence="10 11" key="1">
    <citation type="journal article" date="2016" name="Environ. Microbiol.">
        <title>Effector profiles distinguish formae speciales of Fusarium oxysporum.</title>
        <authorList>
            <person name="van Dam P."/>
            <person name="Fokkens L."/>
            <person name="Schmidt S.M."/>
            <person name="Linmans J.H."/>
            <person name="Kistler H.C."/>
            <person name="Ma L.J."/>
            <person name="Rep M."/>
        </authorList>
    </citation>
    <scope>NUCLEOTIDE SEQUENCE [LARGE SCALE GENOMIC DNA]</scope>
    <source>
        <strain evidence="10 11">Forc016</strain>
    </source>
</reference>
<dbReference type="Proteomes" id="UP000219602">
    <property type="component" value="Chromosome 8"/>
</dbReference>
<dbReference type="GO" id="GO:0006850">
    <property type="term" value="P:pyruvate import into mitochondria"/>
    <property type="evidence" value="ECO:0007669"/>
    <property type="project" value="InterPro"/>
</dbReference>
<dbReference type="EMBL" id="MABQ02000006">
    <property type="protein sequence ID" value="PCD33182.1"/>
    <property type="molecule type" value="Genomic_DNA"/>
</dbReference>
<name>A0A2H3H8W7_FUSOX</name>
<comment type="subcellular location">
    <subcellularLocation>
        <location evidence="1 9">Mitochondrion inner membrane</location>
        <topology evidence="1 9">Multi-pass membrane protein</topology>
    </subcellularLocation>
</comment>
<evidence type="ECO:0000256" key="5">
    <source>
        <dbReference type="ARBA" id="ARBA00022792"/>
    </source>
</evidence>
<reference evidence="10 11" key="2">
    <citation type="journal article" date="2017" name="Sci. Rep.">
        <title>A mobile pathogenicity chromosome in Fusarium oxysporum for infection of multiple cucurbit species.</title>
        <authorList>
            <person name="van Dam P."/>
            <person name="Fokkens L."/>
            <person name="Ayukawa Y."/>
            <person name="van der Gragt M."/>
            <person name="Ter Horst A."/>
            <person name="Brankovics B."/>
            <person name="Houterman P.M."/>
            <person name="Arie T."/>
            <person name="Rep M."/>
        </authorList>
    </citation>
    <scope>NUCLEOTIDE SEQUENCE [LARGE SCALE GENOMIC DNA]</scope>
    <source>
        <strain evidence="10 11">Forc016</strain>
    </source>
</reference>
<comment type="function">
    <text evidence="9">Mediates the uptake of pyruvate into mitochondria.</text>
</comment>
<feature type="transmembrane region" description="Helical" evidence="9">
    <location>
        <begin position="40"/>
        <end position="58"/>
    </location>
</feature>
<evidence type="ECO:0000313" key="10">
    <source>
        <dbReference type="EMBL" id="PCD33182.1"/>
    </source>
</evidence>
<evidence type="ECO:0000256" key="2">
    <source>
        <dbReference type="ARBA" id="ARBA00006416"/>
    </source>
</evidence>
<sequence length="244" mass="27217">MDLVDGALNPQTTAVELGYLGATVTDHPCPNVSKLLSPTLNLIFLTTTSLCLCLLNHLPSTKRSTSIMASSANTIFRASRPLFRQATLAAPARQAFRQQAFRQNFYQGNGRRWQSTDGAQQQQQSWFKRMMESEVGFKTVHFWAPVMKWALVLAGISDFARPAEKLSFTQNLALTCTGIIWTRWCLIIKPKNYLLAAVNFFLGMVGLVQITRILSYESAKKKSLEGVVEDIKADAKEAIQEAKP</sequence>
<organism evidence="10 11">
    <name type="scientific">Fusarium oxysporum f. sp. radicis-cucumerinum</name>
    <dbReference type="NCBI Taxonomy" id="327505"/>
    <lineage>
        <taxon>Eukaryota</taxon>
        <taxon>Fungi</taxon>
        <taxon>Dikarya</taxon>
        <taxon>Ascomycota</taxon>
        <taxon>Pezizomycotina</taxon>
        <taxon>Sordariomycetes</taxon>
        <taxon>Hypocreomycetidae</taxon>
        <taxon>Hypocreales</taxon>
        <taxon>Nectriaceae</taxon>
        <taxon>Fusarium</taxon>
        <taxon>Fusarium oxysporum species complex</taxon>
    </lineage>
</organism>